<name>A0A9D1S1A9_9MICC</name>
<gene>
    <name evidence="3" type="ORF">H9871_02800</name>
</gene>
<evidence type="ECO:0000256" key="1">
    <source>
        <dbReference type="ARBA" id="ARBA00006484"/>
    </source>
</evidence>
<reference evidence="3" key="1">
    <citation type="journal article" date="2021" name="PeerJ">
        <title>Extensive microbial diversity within the chicken gut microbiome revealed by metagenomics and culture.</title>
        <authorList>
            <person name="Gilroy R."/>
            <person name="Ravi A."/>
            <person name="Getino M."/>
            <person name="Pursley I."/>
            <person name="Horton D.L."/>
            <person name="Alikhan N.F."/>
            <person name="Baker D."/>
            <person name="Gharbi K."/>
            <person name="Hall N."/>
            <person name="Watson M."/>
            <person name="Adriaenssens E.M."/>
            <person name="Foster-Nyarko E."/>
            <person name="Jarju S."/>
            <person name="Secka A."/>
            <person name="Antonio M."/>
            <person name="Oren A."/>
            <person name="Chaudhuri R.R."/>
            <person name="La Ragione R."/>
            <person name="Hildebrand F."/>
            <person name="Pallen M.J."/>
        </authorList>
    </citation>
    <scope>NUCLEOTIDE SEQUENCE</scope>
    <source>
        <strain evidence="3">ChiHejej3B27-3195</strain>
    </source>
</reference>
<protein>
    <submittedName>
        <fullName evidence="3">Short chain dehydrogenase</fullName>
    </submittedName>
</protein>
<dbReference type="NCBIfam" id="NF005754">
    <property type="entry name" value="PRK07578.1"/>
    <property type="match status" value="1"/>
</dbReference>
<dbReference type="InterPro" id="IPR002347">
    <property type="entry name" value="SDR_fam"/>
</dbReference>
<dbReference type="Proteomes" id="UP000824151">
    <property type="component" value="Unassembled WGS sequence"/>
</dbReference>
<dbReference type="InterPro" id="IPR036291">
    <property type="entry name" value="NAD(P)-bd_dom_sf"/>
</dbReference>
<dbReference type="InterPro" id="IPR051122">
    <property type="entry name" value="SDR_DHRS6-like"/>
</dbReference>
<comment type="caution">
    <text evidence="3">The sequence shown here is derived from an EMBL/GenBank/DDBJ whole genome shotgun (WGS) entry which is preliminary data.</text>
</comment>
<dbReference type="PANTHER" id="PTHR43477:SF1">
    <property type="entry name" value="DIHYDROANTICAPSIN 7-DEHYDROGENASE"/>
    <property type="match status" value="1"/>
</dbReference>
<evidence type="ECO:0000313" key="3">
    <source>
        <dbReference type="EMBL" id="HIW99050.1"/>
    </source>
</evidence>
<organism evidence="3 4">
    <name type="scientific">Candidatus Nesterenkonia stercoripullorum</name>
    <dbReference type="NCBI Taxonomy" id="2838701"/>
    <lineage>
        <taxon>Bacteria</taxon>
        <taxon>Bacillati</taxon>
        <taxon>Actinomycetota</taxon>
        <taxon>Actinomycetes</taxon>
        <taxon>Micrococcales</taxon>
        <taxon>Micrococcaceae</taxon>
        <taxon>Nesterenkonia</taxon>
    </lineage>
</organism>
<keyword evidence="2" id="KW-0560">Oxidoreductase</keyword>
<sequence>MRTLIIGATGNIGKVAAATLEGRGHEVIRASRSSERRVDITDPDSVGALFDEVGDIDSVVVASGSVPFKPVTELTRQDYLAGLTSKTLGQIEVARVALQRVHDGGSITLTTGVLTREPIATGAAAATANGALEAFVLTAAAEAPRSIRINAVSPNVLANSPHYHSTFVGQRPVTDEEVGNAYVLAVEGISNGRVIAV</sequence>
<accession>A0A9D1S1A9</accession>
<proteinExistence type="inferred from homology"/>
<dbReference type="AlphaFoldDB" id="A0A9D1S1A9"/>
<dbReference type="CDD" id="cd11731">
    <property type="entry name" value="Lin1944_like_SDR_c"/>
    <property type="match status" value="1"/>
</dbReference>
<reference evidence="3" key="2">
    <citation type="submission" date="2021-04" db="EMBL/GenBank/DDBJ databases">
        <authorList>
            <person name="Gilroy R."/>
        </authorList>
    </citation>
    <scope>NUCLEOTIDE SEQUENCE</scope>
    <source>
        <strain evidence="3">ChiHejej3B27-3195</strain>
    </source>
</reference>
<evidence type="ECO:0000256" key="2">
    <source>
        <dbReference type="ARBA" id="ARBA00023002"/>
    </source>
</evidence>
<dbReference type="EMBL" id="DXGD01000103">
    <property type="protein sequence ID" value="HIW99050.1"/>
    <property type="molecule type" value="Genomic_DNA"/>
</dbReference>
<dbReference type="GO" id="GO:0016491">
    <property type="term" value="F:oxidoreductase activity"/>
    <property type="evidence" value="ECO:0007669"/>
    <property type="project" value="UniProtKB-KW"/>
</dbReference>
<dbReference type="PANTHER" id="PTHR43477">
    <property type="entry name" value="DIHYDROANTICAPSIN 7-DEHYDROGENASE"/>
    <property type="match status" value="1"/>
</dbReference>
<dbReference type="Gene3D" id="3.40.50.720">
    <property type="entry name" value="NAD(P)-binding Rossmann-like Domain"/>
    <property type="match status" value="1"/>
</dbReference>
<comment type="similarity">
    <text evidence="1">Belongs to the short-chain dehydrogenases/reductases (SDR) family.</text>
</comment>
<dbReference type="SUPFAM" id="SSF51735">
    <property type="entry name" value="NAD(P)-binding Rossmann-fold domains"/>
    <property type="match status" value="1"/>
</dbReference>
<dbReference type="Pfam" id="PF13561">
    <property type="entry name" value="adh_short_C2"/>
    <property type="match status" value="1"/>
</dbReference>
<evidence type="ECO:0000313" key="4">
    <source>
        <dbReference type="Proteomes" id="UP000824151"/>
    </source>
</evidence>